<accession>A0A0F5FDX8</accession>
<keyword evidence="4" id="KW-1185">Reference proteome</keyword>
<keyword evidence="1" id="KW-0812">Transmembrane</keyword>
<evidence type="ECO:0000256" key="1">
    <source>
        <dbReference type="SAM" id="Phobius"/>
    </source>
</evidence>
<dbReference type="AlphaFoldDB" id="A0A0F5FDX8"/>
<evidence type="ECO:0000259" key="2">
    <source>
        <dbReference type="Pfam" id="PF07811"/>
    </source>
</evidence>
<dbReference type="Proteomes" id="UP000033632">
    <property type="component" value="Unassembled WGS sequence"/>
</dbReference>
<sequence length="142" mass="15169">MRSAARRAAYDRSGAAAVEFAILAPVFLLLMFGMMAYGIYFGAAHSVQQIAADAARTSIAGLSADEREALVEAFIEANASGYMLIDGDRVSFDVGDNPADPNQYRVTVSYDASGLPIWNLYPPLPLPGETIVYTSSIRKGGI</sequence>
<evidence type="ECO:0000313" key="4">
    <source>
        <dbReference type="Proteomes" id="UP000033632"/>
    </source>
</evidence>
<keyword evidence="1" id="KW-0472">Membrane</keyword>
<evidence type="ECO:0000313" key="3">
    <source>
        <dbReference type="EMBL" id="KKB07008.1"/>
    </source>
</evidence>
<feature type="transmembrane region" description="Helical" evidence="1">
    <location>
        <begin position="20"/>
        <end position="40"/>
    </location>
</feature>
<protein>
    <recommendedName>
        <fullName evidence="2">TadE-like domain-containing protein</fullName>
    </recommendedName>
</protein>
<comment type="caution">
    <text evidence="3">The sequence shown here is derived from an EMBL/GenBank/DDBJ whole genome shotgun (WGS) entry which is preliminary data.</text>
</comment>
<dbReference type="Pfam" id="PF07811">
    <property type="entry name" value="TadE"/>
    <property type="match status" value="1"/>
</dbReference>
<name>A0A0F5FDX8_9HYPH</name>
<keyword evidence="1" id="KW-1133">Transmembrane helix</keyword>
<gene>
    <name evidence="3" type="ORF">VE25_19965</name>
</gene>
<dbReference type="STRING" id="443610.VE25_19965"/>
<reference evidence="3 4" key="1">
    <citation type="submission" date="2015-03" db="EMBL/GenBank/DDBJ databases">
        <authorList>
            <person name="Hassan Y.I."/>
            <person name="Lepp D."/>
            <person name="Li X.-Z."/>
            <person name="Zhou T."/>
        </authorList>
    </citation>
    <scope>NUCLEOTIDE SEQUENCE [LARGE SCALE GENOMIC DNA]</scope>
    <source>
        <strain evidence="3 4">BD-c194</strain>
    </source>
</reference>
<organism evidence="3 4">
    <name type="scientific">Devosia geojensis</name>
    <dbReference type="NCBI Taxonomy" id="443610"/>
    <lineage>
        <taxon>Bacteria</taxon>
        <taxon>Pseudomonadati</taxon>
        <taxon>Pseudomonadota</taxon>
        <taxon>Alphaproteobacteria</taxon>
        <taxon>Hyphomicrobiales</taxon>
        <taxon>Devosiaceae</taxon>
        <taxon>Devosia</taxon>
    </lineage>
</organism>
<dbReference type="OrthoDB" id="7356451at2"/>
<dbReference type="InterPro" id="IPR012495">
    <property type="entry name" value="TadE-like_dom"/>
</dbReference>
<dbReference type="EMBL" id="JZEX01000185">
    <property type="protein sequence ID" value="KKB07008.1"/>
    <property type="molecule type" value="Genomic_DNA"/>
</dbReference>
<proteinExistence type="predicted"/>
<dbReference type="RefSeq" id="WP_046110510.1">
    <property type="nucleotide sequence ID" value="NZ_JZEX01000185.1"/>
</dbReference>
<feature type="domain" description="TadE-like" evidence="2">
    <location>
        <begin position="14"/>
        <end position="56"/>
    </location>
</feature>
<dbReference type="PATRIC" id="fig|443610.3.peg.2314"/>